<sequence>MIRGLTQVTWERVDVCFHKSWLRYNAHNNIQVRIHPVNSDGEDVIYHMIDNFLV</sequence>
<dbReference type="EMBL" id="GBRH01242559">
    <property type="protein sequence ID" value="JAD55336.1"/>
    <property type="molecule type" value="Transcribed_RNA"/>
</dbReference>
<reference evidence="1" key="2">
    <citation type="journal article" date="2015" name="Data Brief">
        <title>Shoot transcriptome of the giant reed, Arundo donax.</title>
        <authorList>
            <person name="Barrero R.A."/>
            <person name="Guerrero F.D."/>
            <person name="Moolhuijzen P."/>
            <person name="Goolsby J.A."/>
            <person name="Tidwell J."/>
            <person name="Bellgard S.E."/>
            <person name="Bellgard M.I."/>
        </authorList>
    </citation>
    <scope>NUCLEOTIDE SEQUENCE</scope>
    <source>
        <tissue evidence="1">Shoot tissue taken approximately 20 cm above the soil surface</tissue>
    </source>
</reference>
<evidence type="ECO:0000313" key="1">
    <source>
        <dbReference type="EMBL" id="JAD55336.1"/>
    </source>
</evidence>
<name>A0A0A9AW24_ARUDO</name>
<organism evidence="1">
    <name type="scientific">Arundo donax</name>
    <name type="common">Giant reed</name>
    <name type="synonym">Donax arundinaceus</name>
    <dbReference type="NCBI Taxonomy" id="35708"/>
    <lineage>
        <taxon>Eukaryota</taxon>
        <taxon>Viridiplantae</taxon>
        <taxon>Streptophyta</taxon>
        <taxon>Embryophyta</taxon>
        <taxon>Tracheophyta</taxon>
        <taxon>Spermatophyta</taxon>
        <taxon>Magnoliopsida</taxon>
        <taxon>Liliopsida</taxon>
        <taxon>Poales</taxon>
        <taxon>Poaceae</taxon>
        <taxon>PACMAD clade</taxon>
        <taxon>Arundinoideae</taxon>
        <taxon>Arundineae</taxon>
        <taxon>Arundo</taxon>
    </lineage>
</organism>
<proteinExistence type="predicted"/>
<dbReference type="AlphaFoldDB" id="A0A0A9AW24"/>
<protein>
    <submittedName>
        <fullName evidence="1">Uncharacterized protein</fullName>
    </submittedName>
</protein>
<reference evidence="1" key="1">
    <citation type="submission" date="2014-09" db="EMBL/GenBank/DDBJ databases">
        <authorList>
            <person name="Magalhaes I.L.F."/>
            <person name="Oliveira U."/>
            <person name="Santos F.R."/>
            <person name="Vidigal T.H.D.A."/>
            <person name="Brescovit A.D."/>
            <person name="Santos A.J."/>
        </authorList>
    </citation>
    <scope>NUCLEOTIDE SEQUENCE</scope>
    <source>
        <tissue evidence="1">Shoot tissue taken approximately 20 cm above the soil surface</tissue>
    </source>
</reference>
<accession>A0A0A9AW24</accession>